<reference evidence="2 3" key="1">
    <citation type="submission" date="2017-02" db="EMBL/GenBank/DDBJ databases">
        <title>Vagococcus cremeus sp. nov., isolated from the small intestine of a marten, Martes flavigula.</title>
        <authorList>
            <person name="Tak E.J."/>
            <person name="Bae J.-W."/>
        </authorList>
    </citation>
    <scope>NUCLEOTIDE SEQUENCE [LARGE SCALE GENOMIC DNA]</scope>
    <source>
        <strain evidence="2 3">D7T301</strain>
    </source>
</reference>
<evidence type="ECO:0000313" key="2">
    <source>
        <dbReference type="EMBL" id="OPF87929.1"/>
    </source>
</evidence>
<evidence type="ECO:0000256" key="1">
    <source>
        <dbReference type="SAM" id="Phobius"/>
    </source>
</evidence>
<keyword evidence="1" id="KW-1133">Transmembrane helix</keyword>
<dbReference type="RefSeq" id="WP_079346833.1">
    <property type="nucleotide sequence ID" value="NZ_MVAB01000001.1"/>
</dbReference>
<sequence>MNKKIKNVYQFLLTLLSILCLTIFCEVAIVKTFLLSSNHWVTEAENSKYINNLTQSINESIQDIGMASGIKKGGLKNVISEADVEKDFNHFVTNAFIGQTYDINKEAVGDTIRTAVEEYAKKENKPINEINQASVNQFVEQGVTLYNGKIHNPIVSTIGLRVTLINRLTNFLLLGSGIFLVVLVICLYFAGTRYKHVFIRNLAYLVTSTGLLLVSFTLFLTIKKPLAKLSVLDNSMKSWISASFQSPIIIQIIISVVFLLSGITLSIYSYKEYKKLEKRGFRRKNQAI</sequence>
<keyword evidence="3" id="KW-1185">Reference proteome</keyword>
<proteinExistence type="predicted"/>
<organism evidence="2 3">
    <name type="scientific">Vagococcus martis</name>
    <dbReference type="NCBI Taxonomy" id="1768210"/>
    <lineage>
        <taxon>Bacteria</taxon>
        <taxon>Bacillati</taxon>
        <taxon>Bacillota</taxon>
        <taxon>Bacilli</taxon>
        <taxon>Lactobacillales</taxon>
        <taxon>Enterococcaceae</taxon>
        <taxon>Vagococcus</taxon>
    </lineage>
</organism>
<dbReference type="EMBL" id="MVAB01000001">
    <property type="protein sequence ID" value="OPF87929.1"/>
    <property type="molecule type" value="Genomic_DNA"/>
</dbReference>
<evidence type="ECO:0000313" key="3">
    <source>
        <dbReference type="Proteomes" id="UP000189970"/>
    </source>
</evidence>
<gene>
    <name evidence="2" type="ORF">BW731_06975</name>
</gene>
<comment type="caution">
    <text evidence="2">The sequence shown here is derived from an EMBL/GenBank/DDBJ whole genome shotgun (WGS) entry which is preliminary data.</text>
</comment>
<name>A0A1V4DHD8_9ENTE</name>
<keyword evidence="1" id="KW-0472">Membrane</keyword>
<dbReference type="Proteomes" id="UP000189970">
    <property type="component" value="Unassembled WGS sequence"/>
</dbReference>
<feature type="transmembrane region" description="Helical" evidence="1">
    <location>
        <begin position="248"/>
        <end position="270"/>
    </location>
</feature>
<protein>
    <submittedName>
        <fullName evidence="2">Uncharacterized protein</fullName>
    </submittedName>
</protein>
<feature type="transmembrane region" description="Helical" evidence="1">
    <location>
        <begin position="202"/>
        <end position="222"/>
    </location>
</feature>
<accession>A0A1V4DHD8</accession>
<feature type="transmembrane region" description="Helical" evidence="1">
    <location>
        <begin position="171"/>
        <end position="190"/>
    </location>
</feature>
<dbReference type="AlphaFoldDB" id="A0A1V4DHD8"/>
<keyword evidence="1" id="KW-0812">Transmembrane</keyword>